<evidence type="ECO:0000313" key="3">
    <source>
        <dbReference type="Proteomes" id="UP000187181"/>
    </source>
</evidence>
<evidence type="ECO:0000256" key="1">
    <source>
        <dbReference type="SAM" id="MobiDB-lite"/>
    </source>
</evidence>
<feature type="compositionally biased region" description="Basic and acidic residues" evidence="1">
    <location>
        <begin position="61"/>
        <end position="74"/>
    </location>
</feature>
<dbReference type="EMBL" id="FTPP01000002">
    <property type="protein sequence ID" value="SIT88121.1"/>
    <property type="molecule type" value="Genomic_DNA"/>
</dbReference>
<name>A0A1R3XAA7_9BACT</name>
<dbReference type="Proteomes" id="UP000187181">
    <property type="component" value="Unassembled WGS sequence"/>
</dbReference>
<feature type="region of interest" description="Disordered" evidence="1">
    <location>
        <begin position="61"/>
        <end position="88"/>
    </location>
</feature>
<accession>A0A1R3XAA7</accession>
<dbReference type="AlphaFoldDB" id="A0A1R3XAA7"/>
<gene>
    <name evidence="2" type="ORF">SAMN05444128_1780</name>
</gene>
<sequence length="198" mass="22810">MIDKELEAIIKCHEHLTDLDNDSRMRVFKYLFDRYGLLPSQNQASSNMHILTEAYEITEVEDTRETPKKAEQKPKKVATNGKSSKSSIGQSYSLVTSLNLVSAADKSLKEFFSGYETKTNFDYNIVILYYLKYILKEDNINVNHIYTCYKHLGIKVPNIVQSLRDTKNRKGWIDTSNSEDLKVTIAGENYIEHEIANK</sequence>
<dbReference type="RefSeq" id="WP_076667981.1">
    <property type="nucleotide sequence ID" value="NZ_FTPP01000002.1"/>
</dbReference>
<protein>
    <submittedName>
        <fullName evidence="2">Uncharacterized protein</fullName>
    </submittedName>
</protein>
<organism evidence="2 3">
    <name type="scientific">Pontibacter indicus</name>
    <dbReference type="NCBI Taxonomy" id="1317125"/>
    <lineage>
        <taxon>Bacteria</taxon>
        <taxon>Pseudomonadati</taxon>
        <taxon>Bacteroidota</taxon>
        <taxon>Cytophagia</taxon>
        <taxon>Cytophagales</taxon>
        <taxon>Hymenobacteraceae</taxon>
        <taxon>Pontibacter</taxon>
    </lineage>
</organism>
<keyword evidence="3" id="KW-1185">Reference proteome</keyword>
<dbReference type="STRING" id="1317125.SAMN05444128_1780"/>
<proteinExistence type="predicted"/>
<dbReference type="OrthoDB" id="659934at2"/>
<reference evidence="3" key="1">
    <citation type="submission" date="2017-01" db="EMBL/GenBank/DDBJ databases">
        <authorList>
            <person name="Varghese N."/>
            <person name="Submissions S."/>
        </authorList>
    </citation>
    <scope>NUCLEOTIDE SEQUENCE [LARGE SCALE GENOMIC DNA]</scope>
    <source>
        <strain evidence="3">LP100</strain>
    </source>
</reference>
<evidence type="ECO:0000313" key="2">
    <source>
        <dbReference type="EMBL" id="SIT88121.1"/>
    </source>
</evidence>